<gene>
    <name evidence="2" type="ORF">Cni_G20225</name>
</gene>
<reference evidence="2 3" key="1">
    <citation type="submission" date="2023-10" db="EMBL/GenBank/DDBJ databases">
        <title>Chromosome-scale genome assembly provides insights into flower coloration mechanisms of Canna indica.</title>
        <authorList>
            <person name="Li C."/>
        </authorList>
    </citation>
    <scope>NUCLEOTIDE SEQUENCE [LARGE SCALE GENOMIC DNA]</scope>
    <source>
        <tissue evidence="2">Flower</tissue>
    </source>
</reference>
<feature type="region of interest" description="Disordered" evidence="1">
    <location>
        <begin position="1"/>
        <end position="63"/>
    </location>
</feature>
<evidence type="ECO:0000256" key="1">
    <source>
        <dbReference type="SAM" id="MobiDB-lite"/>
    </source>
</evidence>
<organism evidence="2 3">
    <name type="scientific">Canna indica</name>
    <name type="common">Indian-shot</name>
    <dbReference type="NCBI Taxonomy" id="4628"/>
    <lineage>
        <taxon>Eukaryota</taxon>
        <taxon>Viridiplantae</taxon>
        <taxon>Streptophyta</taxon>
        <taxon>Embryophyta</taxon>
        <taxon>Tracheophyta</taxon>
        <taxon>Spermatophyta</taxon>
        <taxon>Magnoliopsida</taxon>
        <taxon>Liliopsida</taxon>
        <taxon>Zingiberales</taxon>
        <taxon>Cannaceae</taxon>
        <taxon>Canna</taxon>
    </lineage>
</organism>
<dbReference type="EMBL" id="CP136895">
    <property type="protein sequence ID" value="WOL11462.1"/>
    <property type="molecule type" value="Genomic_DNA"/>
</dbReference>
<evidence type="ECO:0000313" key="3">
    <source>
        <dbReference type="Proteomes" id="UP001327560"/>
    </source>
</evidence>
<accession>A0AAQ3KT22</accession>
<protein>
    <submittedName>
        <fullName evidence="2">Uncharacterized protein</fullName>
    </submittedName>
</protein>
<name>A0AAQ3KT22_9LILI</name>
<dbReference type="Proteomes" id="UP001327560">
    <property type="component" value="Chromosome 6"/>
</dbReference>
<dbReference type="AlphaFoldDB" id="A0AAQ3KT22"/>
<feature type="compositionally biased region" description="Basic and acidic residues" evidence="1">
    <location>
        <begin position="1"/>
        <end position="11"/>
    </location>
</feature>
<proteinExistence type="predicted"/>
<evidence type="ECO:0000313" key="2">
    <source>
        <dbReference type="EMBL" id="WOL11462.1"/>
    </source>
</evidence>
<keyword evidence="3" id="KW-1185">Reference proteome</keyword>
<sequence length="63" mass="6839">MKYMKQDRQPAETRGSTAISGGEVDEREVRQELAVSTLSSSSSSSLSTTPEQLSSEEETSSRV</sequence>
<feature type="compositionally biased region" description="Acidic residues" evidence="1">
    <location>
        <begin position="54"/>
        <end position="63"/>
    </location>
</feature>
<feature type="compositionally biased region" description="Low complexity" evidence="1">
    <location>
        <begin position="36"/>
        <end position="53"/>
    </location>
</feature>